<name>A0A0F9F5L6_9ZZZZ</name>
<comment type="caution">
    <text evidence="1">The sequence shown here is derived from an EMBL/GenBank/DDBJ whole genome shotgun (WGS) entry which is preliminary data.</text>
</comment>
<organism evidence="1">
    <name type="scientific">marine sediment metagenome</name>
    <dbReference type="NCBI Taxonomy" id="412755"/>
    <lineage>
        <taxon>unclassified sequences</taxon>
        <taxon>metagenomes</taxon>
        <taxon>ecological metagenomes</taxon>
    </lineage>
</organism>
<gene>
    <name evidence="1" type="ORF">LCGC14_2284470</name>
</gene>
<accession>A0A0F9F5L6</accession>
<sequence>AGTGADFISNSPIADAGTIGAPDFDAVNDFLIEVRKEVW</sequence>
<feature type="non-terminal residue" evidence="1">
    <location>
        <position position="1"/>
    </location>
</feature>
<evidence type="ECO:0000313" key="1">
    <source>
        <dbReference type="EMBL" id="KKL52540.1"/>
    </source>
</evidence>
<proteinExistence type="predicted"/>
<dbReference type="AlphaFoldDB" id="A0A0F9F5L6"/>
<dbReference type="EMBL" id="LAZR01031857">
    <property type="protein sequence ID" value="KKL52540.1"/>
    <property type="molecule type" value="Genomic_DNA"/>
</dbReference>
<reference evidence="1" key="1">
    <citation type="journal article" date="2015" name="Nature">
        <title>Complex archaea that bridge the gap between prokaryotes and eukaryotes.</title>
        <authorList>
            <person name="Spang A."/>
            <person name="Saw J.H."/>
            <person name="Jorgensen S.L."/>
            <person name="Zaremba-Niedzwiedzka K."/>
            <person name="Martijn J."/>
            <person name="Lind A.E."/>
            <person name="van Eijk R."/>
            <person name="Schleper C."/>
            <person name="Guy L."/>
            <person name="Ettema T.J."/>
        </authorList>
    </citation>
    <scope>NUCLEOTIDE SEQUENCE</scope>
</reference>
<protein>
    <submittedName>
        <fullName evidence="1">Uncharacterized protein</fullName>
    </submittedName>
</protein>